<keyword evidence="2" id="KW-1185">Reference proteome</keyword>
<proteinExistence type="predicted"/>
<dbReference type="EMBL" id="KN835674">
    <property type="protein sequence ID" value="KIK35024.1"/>
    <property type="molecule type" value="Genomic_DNA"/>
</dbReference>
<name>A0A0D0AAD1_9AGAM</name>
<dbReference type="AlphaFoldDB" id="A0A0D0AAD1"/>
<evidence type="ECO:0000313" key="2">
    <source>
        <dbReference type="Proteomes" id="UP000054485"/>
    </source>
</evidence>
<accession>A0A0D0AAD1</accession>
<dbReference type="HOGENOM" id="CLU_106454_1_0_1"/>
<evidence type="ECO:0008006" key="3">
    <source>
        <dbReference type="Google" id="ProtNLM"/>
    </source>
</evidence>
<organism evidence="1 2">
    <name type="scientific">Suillus luteus UH-Slu-Lm8-n1</name>
    <dbReference type="NCBI Taxonomy" id="930992"/>
    <lineage>
        <taxon>Eukaryota</taxon>
        <taxon>Fungi</taxon>
        <taxon>Dikarya</taxon>
        <taxon>Basidiomycota</taxon>
        <taxon>Agaricomycotina</taxon>
        <taxon>Agaricomycetes</taxon>
        <taxon>Agaricomycetidae</taxon>
        <taxon>Boletales</taxon>
        <taxon>Suillineae</taxon>
        <taxon>Suillaceae</taxon>
        <taxon>Suillus</taxon>
    </lineage>
</organism>
<feature type="non-terminal residue" evidence="1">
    <location>
        <position position="1"/>
    </location>
</feature>
<dbReference type="STRING" id="930992.A0A0D0AAD1"/>
<dbReference type="PANTHER" id="PTHR45786">
    <property type="entry name" value="DNA BINDING PROTEIN-LIKE"/>
    <property type="match status" value="1"/>
</dbReference>
<protein>
    <recommendedName>
        <fullName evidence="3">Helitron helicase-like domain-containing protein</fullName>
    </recommendedName>
</protein>
<dbReference type="InParanoid" id="A0A0D0AAD1"/>
<dbReference type="PANTHER" id="PTHR45786:SF74">
    <property type="entry name" value="ATP-DEPENDENT DNA HELICASE"/>
    <property type="match status" value="1"/>
</dbReference>
<reference evidence="1 2" key="1">
    <citation type="submission" date="2014-04" db="EMBL/GenBank/DDBJ databases">
        <authorList>
            <consortium name="DOE Joint Genome Institute"/>
            <person name="Kuo A."/>
            <person name="Ruytinx J."/>
            <person name="Rineau F."/>
            <person name="Colpaert J."/>
            <person name="Kohler A."/>
            <person name="Nagy L.G."/>
            <person name="Floudas D."/>
            <person name="Copeland A."/>
            <person name="Barry K.W."/>
            <person name="Cichocki N."/>
            <person name="Veneault-Fourrey C."/>
            <person name="LaButti K."/>
            <person name="Lindquist E.A."/>
            <person name="Lipzen A."/>
            <person name="Lundell T."/>
            <person name="Morin E."/>
            <person name="Murat C."/>
            <person name="Sun H."/>
            <person name="Tunlid A."/>
            <person name="Henrissat B."/>
            <person name="Grigoriev I.V."/>
            <person name="Hibbett D.S."/>
            <person name="Martin F."/>
            <person name="Nordberg H.P."/>
            <person name="Cantor M.N."/>
            <person name="Hua S.X."/>
        </authorList>
    </citation>
    <scope>NUCLEOTIDE SEQUENCE [LARGE SCALE GENOMIC DNA]</scope>
    <source>
        <strain evidence="1 2">UH-Slu-Lm8-n1</strain>
    </source>
</reference>
<gene>
    <name evidence="1" type="ORF">CY34DRAFT_96888</name>
</gene>
<dbReference type="OrthoDB" id="2669322at2759"/>
<sequence length="160" mass="18276">HAIHCIFKRLSVSSIQNPQFGMCCLQGQVSLPPFPQWPPKLQQAYIDRTFISKIQQYNSALAFTSIGVNIEDRALQDFGPNTFHIHGSLHHLMGSLIPPDGVQPSYAQLYIYNDSDEATNIRATRPRNEGLDRCILGDLHDMLYRNHFYAPLYKQAYQVI</sequence>
<evidence type="ECO:0000313" key="1">
    <source>
        <dbReference type="EMBL" id="KIK35024.1"/>
    </source>
</evidence>
<reference evidence="2" key="2">
    <citation type="submission" date="2015-01" db="EMBL/GenBank/DDBJ databases">
        <title>Evolutionary Origins and Diversification of the Mycorrhizal Mutualists.</title>
        <authorList>
            <consortium name="DOE Joint Genome Institute"/>
            <consortium name="Mycorrhizal Genomics Consortium"/>
            <person name="Kohler A."/>
            <person name="Kuo A."/>
            <person name="Nagy L.G."/>
            <person name="Floudas D."/>
            <person name="Copeland A."/>
            <person name="Barry K.W."/>
            <person name="Cichocki N."/>
            <person name="Veneault-Fourrey C."/>
            <person name="LaButti K."/>
            <person name="Lindquist E.A."/>
            <person name="Lipzen A."/>
            <person name="Lundell T."/>
            <person name="Morin E."/>
            <person name="Murat C."/>
            <person name="Riley R."/>
            <person name="Ohm R."/>
            <person name="Sun H."/>
            <person name="Tunlid A."/>
            <person name="Henrissat B."/>
            <person name="Grigoriev I.V."/>
            <person name="Hibbett D.S."/>
            <person name="Martin F."/>
        </authorList>
    </citation>
    <scope>NUCLEOTIDE SEQUENCE [LARGE SCALE GENOMIC DNA]</scope>
    <source>
        <strain evidence="2">UH-Slu-Lm8-n1</strain>
    </source>
</reference>
<dbReference type="Proteomes" id="UP000054485">
    <property type="component" value="Unassembled WGS sequence"/>
</dbReference>